<feature type="transmembrane region" description="Helical" evidence="6">
    <location>
        <begin position="71"/>
        <end position="95"/>
    </location>
</feature>
<keyword evidence="3 6" id="KW-1133">Transmembrane helix</keyword>
<gene>
    <name evidence="8" type="ORF">GGQ55_003449</name>
</gene>
<dbReference type="PANTHER" id="PTHR43229">
    <property type="entry name" value="NODULATION PROTEIN J"/>
    <property type="match status" value="1"/>
</dbReference>
<comment type="caution">
    <text evidence="8">The sequence shown here is derived from an EMBL/GenBank/DDBJ whole genome shotgun (WGS) entry which is preliminary data.</text>
</comment>
<feature type="transmembrane region" description="Helical" evidence="6">
    <location>
        <begin position="184"/>
        <end position="202"/>
    </location>
</feature>
<feature type="transmembrane region" description="Helical" evidence="6">
    <location>
        <begin position="149"/>
        <end position="172"/>
    </location>
</feature>
<name>A0A853CJ17_9ACTN</name>
<keyword evidence="6" id="KW-1003">Cell membrane</keyword>
<dbReference type="InterPro" id="IPR047817">
    <property type="entry name" value="ABC2_TM_bact-type"/>
</dbReference>
<keyword evidence="5" id="KW-0046">Antibiotic resistance</keyword>
<evidence type="ECO:0000256" key="6">
    <source>
        <dbReference type="RuleBase" id="RU361157"/>
    </source>
</evidence>
<dbReference type="GO" id="GO:0046677">
    <property type="term" value="P:response to antibiotic"/>
    <property type="evidence" value="ECO:0007669"/>
    <property type="project" value="UniProtKB-KW"/>
</dbReference>
<keyword evidence="4 6" id="KW-0472">Membrane</keyword>
<evidence type="ECO:0000256" key="2">
    <source>
        <dbReference type="ARBA" id="ARBA00022692"/>
    </source>
</evidence>
<evidence type="ECO:0000256" key="5">
    <source>
        <dbReference type="ARBA" id="ARBA00023251"/>
    </source>
</evidence>
<organism evidence="8 9">
    <name type="scientific">Petropleomorpha daqingensis</name>
    <dbReference type="NCBI Taxonomy" id="2026353"/>
    <lineage>
        <taxon>Bacteria</taxon>
        <taxon>Bacillati</taxon>
        <taxon>Actinomycetota</taxon>
        <taxon>Actinomycetes</taxon>
        <taxon>Geodermatophilales</taxon>
        <taxon>Geodermatophilaceae</taxon>
        <taxon>Petropleomorpha</taxon>
    </lineage>
</organism>
<feature type="transmembrane region" description="Helical" evidence="6">
    <location>
        <begin position="236"/>
        <end position="255"/>
    </location>
</feature>
<dbReference type="Pfam" id="PF01061">
    <property type="entry name" value="ABC2_membrane"/>
    <property type="match status" value="1"/>
</dbReference>
<dbReference type="Proteomes" id="UP000541969">
    <property type="component" value="Unassembled WGS sequence"/>
</dbReference>
<dbReference type="InterPro" id="IPR013525">
    <property type="entry name" value="ABC2_TM"/>
</dbReference>
<comment type="subcellular location">
    <subcellularLocation>
        <location evidence="6">Cell membrane</location>
        <topology evidence="6">Multi-pass membrane protein</topology>
    </subcellularLocation>
    <subcellularLocation>
        <location evidence="1">Membrane</location>
        <topology evidence="1">Multi-pass membrane protein</topology>
    </subcellularLocation>
</comment>
<comment type="similarity">
    <text evidence="6">Belongs to the ABC-2 integral membrane protein family.</text>
</comment>
<dbReference type="RefSeq" id="WP_179718825.1">
    <property type="nucleotide sequence ID" value="NZ_JACBZT010000001.1"/>
</dbReference>
<feature type="domain" description="ABC transmembrane type-2" evidence="7">
    <location>
        <begin position="36"/>
        <end position="260"/>
    </location>
</feature>
<sequence>MTAAIATVPQRRVPPLGGFSLTFLRLEITRMLRNRRTLVFTLIMPPAFFLLFGGLSDAYQHQVAGRGNVSAYLMISFAVYGSMIANTAAGASVAVERALGWSRQLRLTPLNPLAYMATKVLTAMVMGAVSVAIVFAVGGLSGAVRMPAWAWVVSGLVAWICAVVFAAFGLFIGYLVPSENVMQLLGPALALLALMGGIFVPLDVLSHTLQTLAKFTPAYGVGALARAALIEDHVNLAAIANVIIWTALFAAGAVWRFRRDTARV</sequence>
<feature type="transmembrane region" description="Helical" evidence="6">
    <location>
        <begin position="116"/>
        <end position="137"/>
    </location>
</feature>
<feature type="transmembrane region" description="Helical" evidence="6">
    <location>
        <begin position="38"/>
        <end position="59"/>
    </location>
</feature>
<accession>A0A853CJ17</accession>
<keyword evidence="6" id="KW-0813">Transport</keyword>
<evidence type="ECO:0000259" key="7">
    <source>
        <dbReference type="PROSITE" id="PS51012"/>
    </source>
</evidence>
<dbReference type="InterPro" id="IPR000412">
    <property type="entry name" value="ABC_2_transport"/>
</dbReference>
<keyword evidence="9" id="KW-1185">Reference proteome</keyword>
<evidence type="ECO:0000256" key="4">
    <source>
        <dbReference type="ARBA" id="ARBA00023136"/>
    </source>
</evidence>
<dbReference type="AlphaFoldDB" id="A0A853CJ17"/>
<keyword evidence="2 6" id="KW-0812">Transmembrane</keyword>
<evidence type="ECO:0000256" key="3">
    <source>
        <dbReference type="ARBA" id="ARBA00022989"/>
    </source>
</evidence>
<dbReference type="InterPro" id="IPR051784">
    <property type="entry name" value="Nod_factor_ABC_transporter"/>
</dbReference>
<dbReference type="EMBL" id="JACBZT010000001">
    <property type="protein sequence ID" value="NYJ07171.1"/>
    <property type="molecule type" value="Genomic_DNA"/>
</dbReference>
<dbReference type="GO" id="GO:0043190">
    <property type="term" value="C:ATP-binding cassette (ABC) transporter complex"/>
    <property type="evidence" value="ECO:0007669"/>
    <property type="project" value="InterPro"/>
</dbReference>
<evidence type="ECO:0000313" key="9">
    <source>
        <dbReference type="Proteomes" id="UP000541969"/>
    </source>
</evidence>
<dbReference type="PIRSF" id="PIRSF006648">
    <property type="entry name" value="DrrB"/>
    <property type="match status" value="1"/>
</dbReference>
<protein>
    <recommendedName>
        <fullName evidence="6">Transport permease protein</fullName>
    </recommendedName>
</protein>
<evidence type="ECO:0000256" key="1">
    <source>
        <dbReference type="ARBA" id="ARBA00004141"/>
    </source>
</evidence>
<dbReference type="GO" id="GO:0140359">
    <property type="term" value="F:ABC-type transporter activity"/>
    <property type="evidence" value="ECO:0007669"/>
    <property type="project" value="InterPro"/>
</dbReference>
<evidence type="ECO:0000313" key="8">
    <source>
        <dbReference type="EMBL" id="NYJ07171.1"/>
    </source>
</evidence>
<dbReference type="PANTHER" id="PTHR43229:SF2">
    <property type="entry name" value="NODULATION PROTEIN J"/>
    <property type="match status" value="1"/>
</dbReference>
<dbReference type="PROSITE" id="PS51012">
    <property type="entry name" value="ABC_TM2"/>
    <property type="match status" value="1"/>
</dbReference>
<proteinExistence type="inferred from homology"/>
<reference evidence="8 9" key="1">
    <citation type="submission" date="2020-07" db="EMBL/GenBank/DDBJ databases">
        <title>Sequencing the genomes of 1000 actinobacteria strains.</title>
        <authorList>
            <person name="Klenk H.-P."/>
        </authorList>
    </citation>
    <scope>NUCLEOTIDE SEQUENCE [LARGE SCALE GENOMIC DNA]</scope>
    <source>
        <strain evidence="8 9">DSM 104001</strain>
    </source>
</reference>